<feature type="domain" description="Glycoside hydrolase family 5" evidence="6">
    <location>
        <begin position="120"/>
        <end position="338"/>
    </location>
</feature>
<dbReference type="GO" id="GO:0004553">
    <property type="term" value="F:hydrolase activity, hydrolyzing O-glycosyl compounds"/>
    <property type="evidence" value="ECO:0007669"/>
    <property type="project" value="InterPro"/>
</dbReference>
<feature type="chain" id="PRO_5038102722" description="Glycoside hydrolase family 5 domain-containing protein" evidence="5">
    <location>
        <begin position="34"/>
        <end position="561"/>
    </location>
</feature>
<reference evidence="7" key="2">
    <citation type="submission" date="2020-09" db="EMBL/GenBank/DDBJ databases">
        <authorList>
            <person name="Sun Q."/>
            <person name="Zhou Y."/>
        </authorList>
    </citation>
    <scope>NUCLEOTIDE SEQUENCE</scope>
    <source>
        <strain evidence="7">CGMCC 4.7308</strain>
    </source>
</reference>
<keyword evidence="2 3" id="KW-0326">Glycosidase</keyword>
<dbReference type="InterPro" id="IPR001547">
    <property type="entry name" value="Glyco_hydro_5"/>
</dbReference>
<dbReference type="GO" id="GO:0000272">
    <property type="term" value="P:polysaccharide catabolic process"/>
    <property type="evidence" value="ECO:0007669"/>
    <property type="project" value="InterPro"/>
</dbReference>
<dbReference type="SUPFAM" id="SSF51445">
    <property type="entry name" value="(Trans)glycosidases"/>
    <property type="match status" value="1"/>
</dbReference>
<name>A0A917SWZ7_9ACTN</name>
<feature type="signal peptide" evidence="5">
    <location>
        <begin position="1"/>
        <end position="33"/>
    </location>
</feature>
<comment type="caution">
    <text evidence="7">The sequence shown here is derived from an EMBL/GenBank/DDBJ whole genome shotgun (WGS) entry which is preliminary data.</text>
</comment>
<keyword evidence="1 3" id="KW-0378">Hydrolase</keyword>
<evidence type="ECO:0000256" key="1">
    <source>
        <dbReference type="ARBA" id="ARBA00022801"/>
    </source>
</evidence>
<evidence type="ECO:0000256" key="3">
    <source>
        <dbReference type="RuleBase" id="RU361153"/>
    </source>
</evidence>
<dbReference type="Pfam" id="PF00150">
    <property type="entry name" value="Cellulase"/>
    <property type="match status" value="1"/>
</dbReference>
<dbReference type="InterPro" id="IPR017853">
    <property type="entry name" value="GH"/>
</dbReference>
<organism evidence="7 8">
    <name type="scientific">Nakamurella endophytica</name>
    <dbReference type="NCBI Taxonomy" id="1748367"/>
    <lineage>
        <taxon>Bacteria</taxon>
        <taxon>Bacillati</taxon>
        <taxon>Actinomycetota</taxon>
        <taxon>Actinomycetes</taxon>
        <taxon>Nakamurellales</taxon>
        <taxon>Nakamurellaceae</taxon>
        <taxon>Nakamurella</taxon>
    </lineage>
</organism>
<evidence type="ECO:0000313" key="7">
    <source>
        <dbReference type="EMBL" id="GGM00598.1"/>
    </source>
</evidence>
<dbReference type="Gene3D" id="3.20.20.80">
    <property type="entry name" value="Glycosidases"/>
    <property type="match status" value="1"/>
</dbReference>
<dbReference type="RefSeq" id="WP_188941406.1">
    <property type="nucleotide sequence ID" value="NZ_BMNA01000003.1"/>
</dbReference>
<evidence type="ECO:0000313" key="8">
    <source>
        <dbReference type="Proteomes" id="UP000655208"/>
    </source>
</evidence>
<sequence length="561" mass="57165">MTLSRVVRRTVTATAVAACAAGLFLAGTGTAQAAAEERGKDPSTAQSHPGVPERVRHRPVPPAAGGAGPTAGAAGATAATSGGTTTGATADPAGGLTPASPRPAPGALRLLNYYPADDPWTGMWTNYSHARTDTDFADIASLGANAVRVIVQPGAVGWPTVGAAGAAALADMVDTAAAHGLYVQLTLFDLWSAYSDITRSRAWAQQLLHPYRADGRIALVELQNEMPTTDTALAWAKALLPELGALLPGVPRSVSEYTAAALQAVTAAIPDSSLDVVDVHLYGAVENLPRLLQTATGVARGRPVVVGEAGTPTVGGTTGAEQAQLSYYQTVAQLVADQGIPTFAPWILSDYVPDRTPSAFRTPTQVSYGLRRLDGSWKPAAAVVRDMFAGAGTLGYGPGELAASRISYDGDFENEDAAASSSGLLGSWRTFDASAAGSIGVDAGGGVDGSASAVLDLTGGSSSAVPAVYQSFLLLSGKRTVTASASVRLVAPTGFSRIAIAWFDGGTYLGSTESVNARNTVAGWQTVAATGTAPATATAFQIHLKSAYNSGEAYFDAVRLG</sequence>
<comment type="similarity">
    <text evidence="3">Belongs to the glycosyl hydrolase 5 (cellulase A) family.</text>
</comment>
<protein>
    <recommendedName>
        <fullName evidence="6">Glycoside hydrolase family 5 domain-containing protein</fullName>
    </recommendedName>
</protein>
<proteinExistence type="inferred from homology"/>
<gene>
    <name evidence="7" type="ORF">GCM10011594_20900</name>
</gene>
<dbReference type="Proteomes" id="UP000655208">
    <property type="component" value="Unassembled WGS sequence"/>
</dbReference>
<dbReference type="AlphaFoldDB" id="A0A917SWZ7"/>
<keyword evidence="5" id="KW-0732">Signal</keyword>
<dbReference type="Gene3D" id="2.60.120.260">
    <property type="entry name" value="Galactose-binding domain-like"/>
    <property type="match status" value="1"/>
</dbReference>
<feature type="compositionally biased region" description="Low complexity" evidence="4">
    <location>
        <begin position="70"/>
        <end position="99"/>
    </location>
</feature>
<evidence type="ECO:0000256" key="2">
    <source>
        <dbReference type="ARBA" id="ARBA00023295"/>
    </source>
</evidence>
<accession>A0A917SWZ7</accession>
<feature type="region of interest" description="Disordered" evidence="4">
    <location>
        <begin position="34"/>
        <end position="103"/>
    </location>
</feature>
<keyword evidence="8" id="KW-1185">Reference proteome</keyword>
<evidence type="ECO:0000256" key="4">
    <source>
        <dbReference type="SAM" id="MobiDB-lite"/>
    </source>
</evidence>
<reference evidence="7" key="1">
    <citation type="journal article" date="2014" name="Int. J. Syst. Evol. Microbiol.">
        <title>Complete genome sequence of Corynebacterium casei LMG S-19264T (=DSM 44701T), isolated from a smear-ripened cheese.</title>
        <authorList>
            <consortium name="US DOE Joint Genome Institute (JGI-PGF)"/>
            <person name="Walter F."/>
            <person name="Albersmeier A."/>
            <person name="Kalinowski J."/>
            <person name="Ruckert C."/>
        </authorList>
    </citation>
    <scope>NUCLEOTIDE SEQUENCE</scope>
    <source>
        <strain evidence="7">CGMCC 4.7308</strain>
    </source>
</reference>
<evidence type="ECO:0000259" key="6">
    <source>
        <dbReference type="Pfam" id="PF00150"/>
    </source>
</evidence>
<evidence type="ECO:0000256" key="5">
    <source>
        <dbReference type="SAM" id="SignalP"/>
    </source>
</evidence>
<dbReference type="EMBL" id="BMNA01000003">
    <property type="protein sequence ID" value="GGM00598.1"/>
    <property type="molecule type" value="Genomic_DNA"/>
</dbReference>